<dbReference type="AlphaFoldDB" id="A0A074WJ21"/>
<keyword evidence="7" id="KW-1185">Reference proteome</keyword>
<dbReference type="GO" id="GO:0016020">
    <property type="term" value="C:membrane"/>
    <property type="evidence" value="ECO:0007669"/>
    <property type="project" value="UniProtKB-SubCell"/>
</dbReference>
<evidence type="ECO:0000256" key="3">
    <source>
        <dbReference type="ARBA" id="ARBA00022989"/>
    </source>
</evidence>
<keyword evidence="4 5" id="KW-0472">Membrane</keyword>
<dbReference type="OrthoDB" id="2830640at2759"/>
<reference evidence="6 7" key="1">
    <citation type="journal article" date="2014" name="BMC Genomics">
        <title>Genome sequencing of four Aureobasidium pullulans varieties: biotechnological potential, stress tolerance, and description of new species.</title>
        <authorList>
            <person name="Gostin Ar C."/>
            <person name="Ohm R.A."/>
            <person name="Kogej T."/>
            <person name="Sonjak S."/>
            <person name="Turk M."/>
            <person name="Zajc J."/>
            <person name="Zalar P."/>
            <person name="Grube M."/>
            <person name="Sun H."/>
            <person name="Han J."/>
            <person name="Sharma A."/>
            <person name="Chiniquy J."/>
            <person name="Ngan C.Y."/>
            <person name="Lipzen A."/>
            <person name="Barry K."/>
            <person name="Grigoriev I.V."/>
            <person name="Gunde-Cimerman N."/>
        </authorList>
    </citation>
    <scope>NUCLEOTIDE SEQUENCE [LARGE SCALE GENOMIC DNA]</scope>
    <source>
        <strain evidence="6 7">CBS 147.97</strain>
    </source>
</reference>
<sequence length="467" mass="53034">MPTGKSEDSVTSSSTNSAVPLVWKSLAVYGEPNMFYQDDFSEIGHNGSTRSVMIWTGPDSKETSPAETRSPRLKQLLEAMIRDPKHDFDYERAGLRAEASRASLGFDADEFEAILHSRAGGAHHSRMQDSRKLYSERPASGETRMYCMASFMFVSPNDDWPYVCFFATCAGVGYQTVPTTETTTTGSRKDYENLTSTFVQVSDNRVHMEKAEYSFITRYISRHIDQTLNKLDSLISIVEDVERVVQGASDSTILADLIKQLHLCNVQHVRLQRRWAFQKQLMATVNEVLSSENYTNLLGILLERDFEKMKKEMGYRNRLVQAAETDLAVLPRRIENQFTALYNLSNQRDAKASVKIAEESAQVAKESARIAQATLNDSSSMKTIAVMTLIFLPATFACSFFSMTFFDWQKTSDRTVSKDLWVYFAVTVPVTVLVLVAWAFLTKKSRQESQLLRRRTMERGRDLEKND</sequence>
<organism evidence="6 7">
    <name type="scientific">Aureobasidium namibiae CBS 147.97</name>
    <dbReference type="NCBI Taxonomy" id="1043004"/>
    <lineage>
        <taxon>Eukaryota</taxon>
        <taxon>Fungi</taxon>
        <taxon>Dikarya</taxon>
        <taxon>Ascomycota</taxon>
        <taxon>Pezizomycotina</taxon>
        <taxon>Dothideomycetes</taxon>
        <taxon>Dothideomycetidae</taxon>
        <taxon>Dothideales</taxon>
        <taxon>Saccotheciaceae</taxon>
        <taxon>Aureobasidium</taxon>
    </lineage>
</organism>
<evidence type="ECO:0000256" key="4">
    <source>
        <dbReference type="ARBA" id="ARBA00023136"/>
    </source>
</evidence>
<name>A0A074WJ21_9PEZI</name>
<dbReference type="HOGENOM" id="CLU_585235_0_0_1"/>
<protein>
    <recommendedName>
        <fullName evidence="8">Cora-domain-containing protein</fullName>
    </recommendedName>
</protein>
<feature type="transmembrane region" description="Helical" evidence="5">
    <location>
        <begin position="420"/>
        <end position="441"/>
    </location>
</feature>
<evidence type="ECO:0000256" key="1">
    <source>
        <dbReference type="ARBA" id="ARBA00004141"/>
    </source>
</evidence>
<dbReference type="InterPro" id="IPR045863">
    <property type="entry name" value="CorA_TM1_TM2"/>
</dbReference>
<evidence type="ECO:0008006" key="8">
    <source>
        <dbReference type="Google" id="ProtNLM"/>
    </source>
</evidence>
<proteinExistence type="predicted"/>
<dbReference type="RefSeq" id="XP_013424154.1">
    <property type="nucleotide sequence ID" value="XM_013568700.1"/>
</dbReference>
<dbReference type="STRING" id="1043004.A0A074WJ21"/>
<feature type="transmembrane region" description="Helical" evidence="5">
    <location>
        <begin position="384"/>
        <end position="408"/>
    </location>
</feature>
<dbReference type="GeneID" id="25417436"/>
<comment type="subcellular location">
    <subcellularLocation>
        <location evidence="1">Membrane</location>
        <topology evidence="1">Multi-pass membrane protein</topology>
    </subcellularLocation>
</comment>
<dbReference type="Gene3D" id="1.20.58.340">
    <property type="entry name" value="Magnesium transport protein CorA, transmembrane region"/>
    <property type="match status" value="1"/>
</dbReference>
<dbReference type="EMBL" id="KL584719">
    <property type="protein sequence ID" value="KEQ69837.1"/>
    <property type="molecule type" value="Genomic_DNA"/>
</dbReference>
<evidence type="ECO:0000256" key="2">
    <source>
        <dbReference type="ARBA" id="ARBA00022692"/>
    </source>
</evidence>
<dbReference type="SUPFAM" id="SSF144083">
    <property type="entry name" value="Magnesium transport protein CorA, transmembrane region"/>
    <property type="match status" value="1"/>
</dbReference>
<evidence type="ECO:0000313" key="7">
    <source>
        <dbReference type="Proteomes" id="UP000027730"/>
    </source>
</evidence>
<keyword evidence="2 5" id="KW-0812">Transmembrane</keyword>
<keyword evidence="3 5" id="KW-1133">Transmembrane helix</keyword>
<gene>
    <name evidence="6" type="ORF">M436DRAFT_84896</name>
</gene>
<evidence type="ECO:0000256" key="5">
    <source>
        <dbReference type="SAM" id="Phobius"/>
    </source>
</evidence>
<evidence type="ECO:0000313" key="6">
    <source>
        <dbReference type="EMBL" id="KEQ69837.1"/>
    </source>
</evidence>
<accession>A0A074WJ21</accession>
<dbReference type="Proteomes" id="UP000027730">
    <property type="component" value="Unassembled WGS sequence"/>
</dbReference>